<evidence type="ECO:0000256" key="2">
    <source>
        <dbReference type="ARBA" id="ARBA00022475"/>
    </source>
</evidence>
<evidence type="ECO:0000256" key="6">
    <source>
        <dbReference type="ARBA" id="ARBA00022840"/>
    </source>
</evidence>
<dbReference type="InterPro" id="IPR027417">
    <property type="entry name" value="P-loop_NTPase"/>
</dbReference>
<accession>A0ABC9VA16</accession>
<dbReference type="GO" id="GO:0051301">
    <property type="term" value="P:cell division"/>
    <property type="evidence" value="ECO:0007669"/>
    <property type="project" value="UniProtKB-KW"/>
</dbReference>
<feature type="binding site" evidence="9">
    <location>
        <begin position="686"/>
        <end position="693"/>
    </location>
    <ligand>
        <name>ATP</name>
        <dbReference type="ChEBI" id="CHEBI:30616"/>
    </ligand>
</feature>
<evidence type="ECO:0000256" key="10">
    <source>
        <dbReference type="SAM" id="Phobius"/>
    </source>
</evidence>
<evidence type="ECO:0000256" key="7">
    <source>
        <dbReference type="ARBA" id="ARBA00022989"/>
    </source>
</evidence>
<dbReference type="Pfam" id="PF12538">
    <property type="entry name" value="FtsK_SpoIIIE_N"/>
    <property type="match status" value="1"/>
</dbReference>
<dbReference type="GO" id="GO:0005886">
    <property type="term" value="C:plasma membrane"/>
    <property type="evidence" value="ECO:0007669"/>
    <property type="project" value="UniProtKB-SubCell"/>
</dbReference>
<keyword evidence="2" id="KW-1003">Cell membrane</keyword>
<dbReference type="NCBIfam" id="TIGR03928">
    <property type="entry name" value="T7_EssCb_Firm"/>
    <property type="match status" value="1"/>
</dbReference>
<proteinExistence type="predicted"/>
<keyword evidence="12" id="KW-0132">Cell division</keyword>
<dbReference type="Gene3D" id="3.40.50.300">
    <property type="entry name" value="P-loop containing nucleotide triphosphate hydrolases"/>
    <property type="match status" value="3"/>
</dbReference>
<dbReference type="PANTHER" id="PTHR22683">
    <property type="entry name" value="SPORULATION PROTEIN RELATED"/>
    <property type="match status" value="1"/>
</dbReference>
<dbReference type="Pfam" id="PF01580">
    <property type="entry name" value="FtsK_SpoIIIE"/>
    <property type="match status" value="2"/>
</dbReference>
<dbReference type="PANTHER" id="PTHR22683:SF1">
    <property type="entry name" value="TYPE VII SECRETION SYSTEM PROTEIN ESSC"/>
    <property type="match status" value="1"/>
</dbReference>
<feature type="domain" description="FtsK" evidence="11">
    <location>
        <begin position="998"/>
        <end position="1182"/>
    </location>
</feature>
<dbReference type="InterPro" id="IPR022206">
    <property type="entry name" value="Firmicutes_EssC_N"/>
</dbReference>
<feature type="domain" description="FtsK" evidence="11">
    <location>
        <begin position="666"/>
        <end position="862"/>
    </location>
</feature>
<name>A0ABC9VA16_9BACL</name>
<dbReference type="InterPro" id="IPR002543">
    <property type="entry name" value="FtsK_dom"/>
</dbReference>
<keyword evidence="8 10" id="KW-0472">Membrane</keyword>
<keyword evidence="12" id="KW-0131">Cell cycle</keyword>
<evidence type="ECO:0000259" key="11">
    <source>
        <dbReference type="PROSITE" id="PS50901"/>
    </source>
</evidence>
<dbReference type="EMBL" id="AOTZ01000009">
    <property type="protein sequence ID" value="EZP74957.1"/>
    <property type="molecule type" value="Genomic_DNA"/>
</dbReference>
<organism evidence="12 13">
    <name type="scientific">Parageobacillus genomosp. 1</name>
    <dbReference type="NCBI Taxonomy" id="1295642"/>
    <lineage>
        <taxon>Bacteria</taxon>
        <taxon>Bacillati</taxon>
        <taxon>Bacillota</taxon>
        <taxon>Bacilli</taxon>
        <taxon>Bacillales</taxon>
        <taxon>Anoxybacillaceae</taxon>
        <taxon>Parageobacillus</taxon>
    </lineage>
</organism>
<dbReference type="SUPFAM" id="SSF52540">
    <property type="entry name" value="P-loop containing nucleoside triphosphate hydrolases"/>
    <property type="match status" value="3"/>
</dbReference>
<sequence length="1493" mass="170854">MEESAATSIIGEDYMSQLWIFYEDTCQLFPLTGQEDCISIGNKLEHHVTIPSFLFHNGYVEIRKQTDASAMTVLQGDKPIGELKPHDPFTVDDDGQAITVVWINKEIKQRIYYVGNKTELMVAPDPQADIQAKTARVSFVKQQGEWFVTPNHESPLFLNGAKISNMAPLQNGDMILCPYVQFVFLEDDLLAVTSVQEITSSLTETVPPVSEMKKKYPVYHRTPRMIYELPSEKVTVSFPSQEGDGDQRGLWLMILPPLMMLLVMGVIALIQPRGIFILISIVMFATTLVTSTVQYFRERKNRKARKEKRRRIYTNYLKQKREELHALSEKQRNVLYYHFPSFEKMKSLVLQISDRIWERTMESDDFLHLRIGKADVPSTYEVSVSMGDLANREIDDLLEQAQQMAQVYQTVKNVPLTIDLSSGAMGMIGKAAIVNHEIQQLVGQIAFFHSYHDVRFVAIFDEKDYKDWEWMKWLPHFQLPNSFAKGFIYNEQTRDQLLSSIYEMLRERDLDEEKEKKRFSPHFVFIVANRSLIAEHVILEYLEEKNEEVGISVIFASDTKESLTENIHTLVRYINEREGEILIQHRKAAHIPFTLDEHAREGNERFARLLRSLDHQKGMHNSIPEKVTFFELLQVKKAEEINVKENWMTHQPSRSLAVPIGLKGKKDVVELNLHEKAHGPHGLVAGTTGSGKSELLQTYILSLAVHFHPHEVAFLLIDYKGGGMAQPFKNIPHLLGTITNIHGSKNFSARALASINSELKRRQRLFDRYEVNHINDYMELYKQGKAKEPLPHLFLIADEFAELKSEEPDFIRELVSAARIGRSLGVHLILATQKPRGVIDEQIWSNARFRISLKVQDASDSKEILKNGDAATITVTGRAYLQVGNNEVYELFQSAWSGAPYMEEGFESEDDIYIVTDLGLIPVSNIDAKMKKNKKKQKTEVEMVVQEIIKTQQQLGIEKLPSPWLPPLSSRLHRPALLERDTVHFPIGLKDEPELQRQSDYLYQWLEDGNIGIFGSAGYGKSTTAMTLLMSFASVYSPEQLHYYIFDFGNSALLPLRQLPHTADYFRFDDGKKIEKFLKFMKEEMERRKQRFMEKEVSTIKLYNTLSEEKLPIIFITIDNFDLVKEEMPDFETQLIQYARDGQSLGIFLLMTATRISGVRPSLMNNLKTKIVHYFLDSSERFSVIGRTPYDVEPIPGRALVKKEQAVLTQIYLPADGDHDIAVHENVKQEITRLKERYKGMKTPEPIPMLPSRLPFSVFTKTYVVQTLPGLIPIGLDEETVRPVSLHIQTNPHCLVVGQSRKGKTNAIKVILESLLVQPTAGIGLFDGVDRGLALYANKENVAYIETKEQMHHWLDEVNGILQKREEEYLAAIGKADVHVQAFSPVVFVADSLSRLQQSVDSKIHERIAMMMKRYSHLGFSVIVAGNANEFTKGFDALTTELKQIRQAILVMKKSEQSLFALPFTRHEPEVDPGFGYFVLNGKEQKIQIPKVE</sequence>
<protein>
    <submittedName>
        <fullName evidence="12">Cell division protein FtsK/SpoIIIE</fullName>
    </submittedName>
</protein>
<dbReference type="PROSITE" id="PS50901">
    <property type="entry name" value="FTSK"/>
    <property type="match status" value="2"/>
</dbReference>
<dbReference type="InterPro" id="IPR050206">
    <property type="entry name" value="FtsK/SpoIIIE/SftA"/>
</dbReference>
<evidence type="ECO:0000256" key="3">
    <source>
        <dbReference type="ARBA" id="ARBA00022692"/>
    </source>
</evidence>
<comment type="subcellular location">
    <subcellularLocation>
        <location evidence="1">Cell membrane</location>
        <topology evidence="1">Multi-pass membrane protein</topology>
    </subcellularLocation>
</comment>
<comment type="caution">
    <text evidence="12">The sequence shown here is derived from an EMBL/GenBank/DDBJ whole genome shotgun (WGS) entry which is preliminary data.</text>
</comment>
<keyword evidence="3 10" id="KW-0812">Transmembrane</keyword>
<evidence type="ECO:0000256" key="4">
    <source>
        <dbReference type="ARBA" id="ARBA00022737"/>
    </source>
</evidence>
<feature type="transmembrane region" description="Helical" evidence="10">
    <location>
        <begin position="276"/>
        <end position="296"/>
    </location>
</feature>
<evidence type="ECO:0000256" key="5">
    <source>
        <dbReference type="ARBA" id="ARBA00022741"/>
    </source>
</evidence>
<keyword evidence="7 10" id="KW-1133">Transmembrane helix</keyword>
<evidence type="ECO:0000256" key="1">
    <source>
        <dbReference type="ARBA" id="ARBA00004651"/>
    </source>
</evidence>
<keyword evidence="13" id="KW-1185">Reference proteome</keyword>
<dbReference type="InterPro" id="IPR023839">
    <property type="entry name" value="Firmicutes_EssC_C"/>
</dbReference>
<evidence type="ECO:0000313" key="13">
    <source>
        <dbReference type="Proteomes" id="UP000023566"/>
    </source>
</evidence>
<keyword evidence="4" id="KW-0677">Repeat</keyword>
<feature type="binding site" evidence="9">
    <location>
        <begin position="1015"/>
        <end position="1022"/>
    </location>
    <ligand>
        <name>ATP</name>
        <dbReference type="ChEBI" id="CHEBI:30616"/>
    </ligand>
</feature>
<dbReference type="CDD" id="cd00060">
    <property type="entry name" value="FHA"/>
    <property type="match status" value="1"/>
</dbReference>
<evidence type="ECO:0000256" key="9">
    <source>
        <dbReference type="PROSITE-ProRule" id="PRU00289"/>
    </source>
</evidence>
<dbReference type="GO" id="GO:0005524">
    <property type="term" value="F:ATP binding"/>
    <property type="evidence" value="ECO:0007669"/>
    <property type="project" value="UniProtKB-UniRule"/>
</dbReference>
<feature type="transmembrane region" description="Helical" evidence="10">
    <location>
        <begin position="250"/>
        <end position="270"/>
    </location>
</feature>
<evidence type="ECO:0000313" key="12">
    <source>
        <dbReference type="EMBL" id="EZP74957.1"/>
    </source>
</evidence>
<dbReference type="Proteomes" id="UP000023566">
    <property type="component" value="Chromosome"/>
</dbReference>
<reference evidence="12 13" key="1">
    <citation type="journal article" date="2014" name="Appl. Microbiol. Biotechnol.">
        <title>Transformable facultative thermophile Geobacillus stearothermophilus NUB3621 as a host strain for metabolic engineering.</title>
        <authorList>
            <person name="Blanchard K."/>
            <person name="Robic S."/>
            <person name="Matsumura I."/>
        </authorList>
    </citation>
    <scope>NUCLEOTIDE SEQUENCE [LARGE SCALE GENOMIC DNA]</scope>
    <source>
        <strain evidence="12 13">NUB3621</strain>
    </source>
</reference>
<keyword evidence="6 9" id="KW-0067">ATP-binding</keyword>
<keyword evidence="5 9" id="KW-0547">Nucleotide-binding</keyword>
<evidence type="ECO:0000256" key="8">
    <source>
        <dbReference type="ARBA" id="ARBA00023136"/>
    </source>
</evidence>
<gene>
    <name evidence="12" type="ORF">H839_15678</name>
</gene>